<dbReference type="RefSeq" id="WP_197688737.1">
    <property type="nucleotide sequence ID" value="NZ_CP157823.1"/>
</dbReference>
<name>A0ABS0LCD5_9CORY</name>
<sequence length="301" mass="32382">MSDFTFPLSPATVQNGSITVDMFVKEPTRISRYVSDIVQANLVSQFLFTTVGATGGAILFDRLEKNDALANQNPGVIAPGAEFPSMDAGRSEPIVERVVKTGGKYEVTREAQIRNNPTLLQRGAGRVANTMVVDIDTRAFNALSATLDSFDGALSVRSSGWVSAAKVANSAKTAVTGDGQIVSDLLDAQALIDETRLGYKADSLILNPKDSVTLKKVFGIKMWREILNDMELKLYKTSAVKPGEGFVLQSRAAGVMGVEDPISTDNGYIKSRQVTEFYTWATMAFGITDPLSIVKLSNLGA</sequence>
<dbReference type="NCBIfam" id="NF042926">
    <property type="entry name" value="capsid_Caudo_1"/>
    <property type="match status" value="1"/>
</dbReference>
<dbReference type="InterPro" id="IPR049995">
    <property type="entry name" value="Capsid_mycobact-type"/>
</dbReference>
<accession>A0ABS0LCD5</accession>
<evidence type="ECO:0000313" key="2">
    <source>
        <dbReference type="Proteomes" id="UP000615580"/>
    </source>
</evidence>
<dbReference type="Proteomes" id="UP000615580">
    <property type="component" value="Unassembled WGS sequence"/>
</dbReference>
<dbReference type="Pfam" id="PF25209">
    <property type="entry name" value="Phage_capsid_4"/>
    <property type="match status" value="1"/>
</dbReference>
<protein>
    <recommendedName>
        <fullName evidence="3">Phage capsid family protein</fullName>
    </recommendedName>
</protein>
<keyword evidence="2" id="KW-1185">Reference proteome</keyword>
<reference evidence="1 2" key="1">
    <citation type="journal article" date="2020" name="J. Clin. Microbiol.">
        <title>Assessing the Genetic Diversity of Austrian Corynebacterium diphtheriae Clinical Isolates, 2011-2019.</title>
        <authorList>
            <person name="Schaeffer J."/>
            <person name="Huhulescu S."/>
            <person name="Stoeger A."/>
            <person name="Allerberger F."/>
            <person name="Ruppitsch W."/>
        </authorList>
    </citation>
    <scope>NUCLEOTIDE SEQUENCE [LARGE SCALE GENOMIC DNA]</scope>
    <source>
        <strain evidence="1 2">04-17</strain>
    </source>
</reference>
<dbReference type="GeneID" id="97331474"/>
<proteinExistence type="predicted"/>
<dbReference type="EMBL" id="JADQUG010000024">
    <property type="protein sequence ID" value="MBG9354334.1"/>
    <property type="molecule type" value="Genomic_DNA"/>
</dbReference>
<gene>
    <name evidence="1" type="ORF">I4J41_06900</name>
</gene>
<evidence type="ECO:0000313" key="1">
    <source>
        <dbReference type="EMBL" id="MBG9354334.1"/>
    </source>
</evidence>
<comment type="caution">
    <text evidence="1">The sequence shown here is derived from an EMBL/GenBank/DDBJ whole genome shotgun (WGS) entry which is preliminary data.</text>
</comment>
<evidence type="ECO:0008006" key="3">
    <source>
        <dbReference type="Google" id="ProtNLM"/>
    </source>
</evidence>
<organism evidence="1 2">
    <name type="scientific">Corynebacterium belfantii</name>
    <dbReference type="NCBI Taxonomy" id="2014537"/>
    <lineage>
        <taxon>Bacteria</taxon>
        <taxon>Bacillati</taxon>
        <taxon>Actinomycetota</taxon>
        <taxon>Actinomycetes</taxon>
        <taxon>Mycobacteriales</taxon>
        <taxon>Corynebacteriaceae</taxon>
        <taxon>Corynebacterium</taxon>
    </lineage>
</organism>